<gene>
    <name evidence="1" type="ORF">SAMN02744645_1419</name>
</gene>
<accession>A0A1M5MQ82</accession>
<reference evidence="1 2" key="1">
    <citation type="submission" date="2016-11" db="EMBL/GenBank/DDBJ databases">
        <authorList>
            <person name="Jaros S."/>
            <person name="Januszkiewicz K."/>
            <person name="Wedrychowicz H."/>
        </authorList>
    </citation>
    <scope>NUCLEOTIDE SEQUENCE [LARGE SCALE GENOMIC DNA]</scope>
    <source>
        <strain evidence="1 2">DSM 18231</strain>
    </source>
</reference>
<name>A0A1M5MQ82_9GAMM</name>
<proteinExistence type="predicted"/>
<organism evidence="1 2">
    <name type="scientific">Stutzerimonas xanthomarina DSM 18231</name>
    <dbReference type="NCBI Taxonomy" id="1403346"/>
    <lineage>
        <taxon>Bacteria</taxon>
        <taxon>Pseudomonadati</taxon>
        <taxon>Pseudomonadota</taxon>
        <taxon>Gammaproteobacteria</taxon>
        <taxon>Pseudomonadales</taxon>
        <taxon>Pseudomonadaceae</taxon>
        <taxon>Stutzerimonas</taxon>
    </lineage>
</organism>
<evidence type="ECO:0000313" key="1">
    <source>
        <dbReference type="EMBL" id="SHG79396.1"/>
    </source>
</evidence>
<protein>
    <submittedName>
        <fullName evidence="1">Uncharacterized protein</fullName>
    </submittedName>
</protein>
<dbReference type="Proteomes" id="UP000184000">
    <property type="component" value="Unassembled WGS sequence"/>
</dbReference>
<dbReference type="EMBL" id="FQXA01000002">
    <property type="protein sequence ID" value="SHG79396.1"/>
    <property type="molecule type" value="Genomic_DNA"/>
</dbReference>
<evidence type="ECO:0000313" key="2">
    <source>
        <dbReference type="Proteomes" id="UP000184000"/>
    </source>
</evidence>
<dbReference type="GeneID" id="98638197"/>
<dbReference type="RefSeq" id="WP_073299814.1">
    <property type="nucleotide sequence ID" value="NZ_FQXA01000002.1"/>
</dbReference>
<sequence length="140" mass="15961">MSNPEQVYTARNRDRANAGNYGAAAKYLSPTTERTIEKRLQESLRKAKALRVANRLAQDMRVRTSGNPTECGLARIAFQLHAIREAENFDALLYRDRFADGMITAALVFGVIRYPAYDRLTGLRHNAFTHRNRELQPCTF</sequence>
<dbReference type="AlphaFoldDB" id="A0A1M5MQ82"/>